<comment type="caution">
    <text evidence="1">The sequence shown here is derived from an EMBL/GenBank/DDBJ whole genome shotgun (WGS) entry which is preliminary data.</text>
</comment>
<reference evidence="1" key="2">
    <citation type="submission" date="2020-06" db="EMBL/GenBank/DDBJ databases">
        <title>Helianthus annuus Genome sequencing and assembly Release 2.</title>
        <authorList>
            <person name="Gouzy J."/>
            <person name="Langlade N."/>
            <person name="Munos S."/>
        </authorList>
    </citation>
    <scope>NUCLEOTIDE SEQUENCE</scope>
    <source>
        <tissue evidence="1">Leaves</tissue>
    </source>
</reference>
<name>A0A9K3JQP8_HELAN</name>
<organism evidence="1 2">
    <name type="scientific">Helianthus annuus</name>
    <name type="common">Common sunflower</name>
    <dbReference type="NCBI Taxonomy" id="4232"/>
    <lineage>
        <taxon>Eukaryota</taxon>
        <taxon>Viridiplantae</taxon>
        <taxon>Streptophyta</taxon>
        <taxon>Embryophyta</taxon>
        <taxon>Tracheophyta</taxon>
        <taxon>Spermatophyta</taxon>
        <taxon>Magnoliopsida</taxon>
        <taxon>eudicotyledons</taxon>
        <taxon>Gunneridae</taxon>
        <taxon>Pentapetalae</taxon>
        <taxon>asterids</taxon>
        <taxon>campanulids</taxon>
        <taxon>Asterales</taxon>
        <taxon>Asteraceae</taxon>
        <taxon>Asteroideae</taxon>
        <taxon>Heliantheae alliance</taxon>
        <taxon>Heliantheae</taxon>
        <taxon>Helianthus</taxon>
    </lineage>
</organism>
<evidence type="ECO:0000313" key="2">
    <source>
        <dbReference type="Proteomes" id="UP000215914"/>
    </source>
</evidence>
<evidence type="ECO:0000313" key="1">
    <source>
        <dbReference type="EMBL" id="KAF5818845.1"/>
    </source>
</evidence>
<accession>A0A9K3JQP8</accession>
<dbReference type="AlphaFoldDB" id="A0A9K3JQP8"/>
<proteinExistence type="predicted"/>
<sequence>MNTMSILESNSRSQINGQIRRRKKMKRFMRLFPYRVQKNTRNRMLCRQPFDPTCSNLLHLFPVFKIPDILRTYMIHRVHKQTRGPPSQRKKRIFRRVASLLIRILDLRSNRKSRSEKTARDPDPVFDIRVFDVFKRCGKKRRVEKIRIKKDPGFRHSFSRK</sequence>
<gene>
    <name evidence="1" type="ORF">HanXRQr2_Chr02g0070731</name>
</gene>
<keyword evidence="2" id="KW-1185">Reference proteome</keyword>
<dbReference type="Proteomes" id="UP000215914">
    <property type="component" value="Unassembled WGS sequence"/>
</dbReference>
<dbReference type="Gramene" id="mRNA:HanXRQr2_Chr02g0070731">
    <property type="protein sequence ID" value="CDS:HanXRQr2_Chr02g0070731.1"/>
    <property type="gene ID" value="HanXRQr2_Chr02g0070731"/>
</dbReference>
<reference evidence="1" key="1">
    <citation type="journal article" date="2017" name="Nature">
        <title>The sunflower genome provides insights into oil metabolism, flowering and Asterid evolution.</title>
        <authorList>
            <person name="Badouin H."/>
            <person name="Gouzy J."/>
            <person name="Grassa C.J."/>
            <person name="Murat F."/>
            <person name="Staton S.E."/>
            <person name="Cottret L."/>
            <person name="Lelandais-Briere C."/>
            <person name="Owens G.L."/>
            <person name="Carrere S."/>
            <person name="Mayjonade B."/>
            <person name="Legrand L."/>
            <person name="Gill N."/>
            <person name="Kane N.C."/>
            <person name="Bowers J.E."/>
            <person name="Hubner S."/>
            <person name="Bellec A."/>
            <person name="Berard A."/>
            <person name="Berges H."/>
            <person name="Blanchet N."/>
            <person name="Boniface M.C."/>
            <person name="Brunel D."/>
            <person name="Catrice O."/>
            <person name="Chaidir N."/>
            <person name="Claudel C."/>
            <person name="Donnadieu C."/>
            <person name="Faraut T."/>
            <person name="Fievet G."/>
            <person name="Helmstetter N."/>
            <person name="King M."/>
            <person name="Knapp S.J."/>
            <person name="Lai Z."/>
            <person name="Le Paslier M.C."/>
            <person name="Lippi Y."/>
            <person name="Lorenzon L."/>
            <person name="Mandel J.R."/>
            <person name="Marage G."/>
            <person name="Marchand G."/>
            <person name="Marquand E."/>
            <person name="Bret-Mestries E."/>
            <person name="Morien E."/>
            <person name="Nambeesan S."/>
            <person name="Nguyen T."/>
            <person name="Pegot-Espagnet P."/>
            <person name="Pouilly N."/>
            <person name="Raftis F."/>
            <person name="Sallet E."/>
            <person name="Schiex T."/>
            <person name="Thomas J."/>
            <person name="Vandecasteele C."/>
            <person name="Vares D."/>
            <person name="Vear F."/>
            <person name="Vautrin S."/>
            <person name="Crespi M."/>
            <person name="Mangin B."/>
            <person name="Burke J.M."/>
            <person name="Salse J."/>
            <person name="Munos S."/>
            <person name="Vincourt P."/>
            <person name="Rieseberg L.H."/>
            <person name="Langlade N.B."/>
        </authorList>
    </citation>
    <scope>NUCLEOTIDE SEQUENCE</scope>
    <source>
        <tissue evidence="1">Leaves</tissue>
    </source>
</reference>
<dbReference type="EMBL" id="MNCJ02000317">
    <property type="protein sequence ID" value="KAF5818845.1"/>
    <property type="molecule type" value="Genomic_DNA"/>
</dbReference>
<protein>
    <submittedName>
        <fullName evidence="1">Uncharacterized protein</fullName>
    </submittedName>
</protein>